<accession>A0ABM7KZG4</accession>
<dbReference type="EMBL" id="AP023036">
    <property type="protein sequence ID" value="BCD45870.1"/>
    <property type="molecule type" value="Genomic_DNA"/>
</dbReference>
<name>A0ABM7KZG4_9HELI</name>
<proteinExistence type="predicted"/>
<gene>
    <name evidence="1" type="ORF">NHP190020_09090</name>
</gene>
<dbReference type="RefSeq" id="WP_176486154.1">
    <property type="nucleotide sequence ID" value="NZ_AP023036.1"/>
</dbReference>
<evidence type="ECO:0000313" key="2">
    <source>
        <dbReference type="Proteomes" id="UP000509742"/>
    </source>
</evidence>
<keyword evidence="2" id="KW-1185">Reference proteome</keyword>
<organism evidence="1 2">
    <name type="scientific">Helicobacter suis</name>
    <dbReference type="NCBI Taxonomy" id="104628"/>
    <lineage>
        <taxon>Bacteria</taxon>
        <taxon>Pseudomonadati</taxon>
        <taxon>Campylobacterota</taxon>
        <taxon>Epsilonproteobacteria</taxon>
        <taxon>Campylobacterales</taxon>
        <taxon>Helicobacteraceae</taxon>
        <taxon>Helicobacter</taxon>
    </lineage>
</organism>
<reference evidence="1 2" key="1">
    <citation type="submission" date="2020-04" db="EMBL/GenBank/DDBJ databases">
        <title>Genomic analysis of gastric non-Helicobacter pylori Helicobacters isolated in Japan.</title>
        <authorList>
            <person name="Suzuki M."/>
            <person name="Rimbara E."/>
        </authorList>
    </citation>
    <scope>NUCLEOTIDE SEQUENCE [LARGE SCALE GENOMIC DNA]</scope>
    <source>
        <strain evidence="1 2">NHP19-0020</strain>
    </source>
</reference>
<evidence type="ECO:0000313" key="1">
    <source>
        <dbReference type="EMBL" id="BCD45870.1"/>
    </source>
</evidence>
<protein>
    <submittedName>
        <fullName evidence="1">Uncharacterized protein</fullName>
    </submittedName>
</protein>
<dbReference type="Proteomes" id="UP000509742">
    <property type="component" value="Chromosome"/>
</dbReference>
<sequence length="118" mass="13184">MEGRALQSEVPVKVQDEVQTKADNAYQELAKIDTTKLNPEQQEILKVFKGEIPSTTIVGKDLKDLYRLETGSRKTGARKIIIKHFGTEKTGGLSADELLKICLHITSRKRDNAKGCCR</sequence>